<dbReference type="RefSeq" id="WP_101300362.1">
    <property type="nucleotide sequence ID" value="NZ_NXGX01000002.1"/>
</dbReference>
<evidence type="ECO:0000256" key="10">
    <source>
        <dbReference type="ARBA" id="ARBA00023304"/>
    </source>
</evidence>
<protein>
    <recommendedName>
        <fullName evidence="8">Probable branched-chain-amino-acid aminotransferase</fullName>
        <ecNumber evidence="7">2.6.1.42</ecNumber>
    </recommendedName>
</protein>
<evidence type="ECO:0000313" key="17">
    <source>
        <dbReference type="Proteomes" id="UP000233332"/>
    </source>
</evidence>
<keyword evidence="10" id="KW-0028">Amino-acid biosynthesis</keyword>
<dbReference type="InterPro" id="IPR043131">
    <property type="entry name" value="BCAT-like_N"/>
</dbReference>
<dbReference type="Gene3D" id="3.20.10.10">
    <property type="entry name" value="D-amino Acid Aminotransferase, subunit A, domain 2"/>
    <property type="match status" value="1"/>
</dbReference>
<evidence type="ECO:0000256" key="8">
    <source>
        <dbReference type="ARBA" id="ARBA00014472"/>
    </source>
</evidence>
<evidence type="ECO:0000256" key="3">
    <source>
        <dbReference type="ARBA" id="ARBA00004824"/>
    </source>
</evidence>
<dbReference type="GO" id="GO:0016829">
    <property type="term" value="F:lyase activity"/>
    <property type="evidence" value="ECO:0007669"/>
    <property type="project" value="UniProtKB-KW"/>
</dbReference>
<dbReference type="PROSITE" id="PS00770">
    <property type="entry name" value="AA_TRANSFER_CLASS_4"/>
    <property type="match status" value="1"/>
</dbReference>
<gene>
    <name evidence="16" type="ORF">COO92_04825</name>
</gene>
<evidence type="ECO:0000256" key="15">
    <source>
        <dbReference type="RuleBase" id="RU004516"/>
    </source>
</evidence>
<dbReference type="PANTHER" id="PTHR42743">
    <property type="entry name" value="AMINO-ACID AMINOTRANSFERASE"/>
    <property type="match status" value="1"/>
</dbReference>
<evidence type="ECO:0000256" key="11">
    <source>
        <dbReference type="ARBA" id="ARBA00048212"/>
    </source>
</evidence>
<evidence type="ECO:0000256" key="7">
    <source>
        <dbReference type="ARBA" id="ARBA00013053"/>
    </source>
</evidence>
<dbReference type="InterPro" id="IPR043132">
    <property type="entry name" value="BCAT-like_C"/>
</dbReference>
<evidence type="ECO:0000256" key="1">
    <source>
        <dbReference type="ARBA" id="ARBA00001933"/>
    </source>
</evidence>
<evidence type="ECO:0000313" key="16">
    <source>
        <dbReference type="EMBL" id="PKR59367.1"/>
    </source>
</evidence>
<dbReference type="InterPro" id="IPR018300">
    <property type="entry name" value="Aminotrans_IV_CS"/>
</dbReference>
<comment type="catalytic activity">
    <reaction evidence="13">
        <text>L-leucine + 2-oxoglutarate = 4-methyl-2-oxopentanoate + L-glutamate</text>
        <dbReference type="Rhea" id="RHEA:18321"/>
        <dbReference type="ChEBI" id="CHEBI:16810"/>
        <dbReference type="ChEBI" id="CHEBI:17865"/>
        <dbReference type="ChEBI" id="CHEBI:29985"/>
        <dbReference type="ChEBI" id="CHEBI:57427"/>
        <dbReference type="EC" id="2.6.1.42"/>
    </reaction>
</comment>
<dbReference type="AlphaFoldDB" id="A0A2N3L9H2"/>
<organism evidence="16 17">
    <name type="scientific">Thalassospira lohafexi</name>
    <dbReference type="NCBI Taxonomy" id="744227"/>
    <lineage>
        <taxon>Bacteria</taxon>
        <taxon>Pseudomonadati</taxon>
        <taxon>Pseudomonadota</taxon>
        <taxon>Alphaproteobacteria</taxon>
        <taxon>Rhodospirillales</taxon>
        <taxon>Thalassospiraceae</taxon>
        <taxon>Thalassospira</taxon>
    </lineage>
</organism>
<dbReference type="Gene3D" id="3.30.470.10">
    <property type="match status" value="1"/>
</dbReference>
<evidence type="ECO:0000256" key="12">
    <source>
        <dbReference type="ARBA" id="ARBA00048798"/>
    </source>
</evidence>
<comment type="pathway">
    <text evidence="3">Amino-acid biosynthesis; L-isoleucine biosynthesis; L-isoleucine from 2-oxobutanoate: step 4/4.</text>
</comment>
<keyword evidence="9 15" id="KW-0663">Pyridoxal phosphate</keyword>
<comment type="catalytic activity">
    <reaction evidence="11">
        <text>L-valine + 2-oxoglutarate = 3-methyl-2-oxobutanoate + L-glutamate</text>
        <dbReference type="Rhea" id="RHEA:24813"/>
        <dbReference type="ChEBI" id="CHEBI:11851"/>
        <dbReference type="ChEBI" id="CHEBI:16810"/>
        <dbReference type="ChEBI" id="CHEBI:29985"/>
        <dbReference type="ChEBI" id="CHEBI:57762"/>
        <dbReference type="EC" id="2.6.1.42"/>
    </reaction>
</comment>
<dbReference type="GO" id="GO:0004084">
    <property type="term" value="F:branched-chain-amino-acid transaminase activity"/>
    <property type="evidence" value="ECO:0007669"/>
    <property type="project" value="UniProtKB-EC"/>
</dbReference>
<dbReference type="EMBL" id="NXGX01000002">
    <property type="protein sequence ID" value="PKR59367.1"/>
    <property type="molecule type" value="Genomic_DNA"/>
</dbReference>
<comment type="caution">
    <text evidence="16">The sequence shown here is derived from an EMBL/GenBank/DDBJ whole genome shotgun (WGS) entry which is preliminary data.</text>
</comment>
<sequence>MQVWLNGTYLNAQDAVIPATDRGFLLGDGFFETMRAHRGTVAWLHAHMERLAAHAAVIGLSSQVLPSGDDIAEIIATLCQGNGLQSAVVRLSLSRGSGQRGLLPPENPTPTIMVTTAPFTPAPSSDGLTLITAQKIRRNPWSVAGTIKSLNYLDNIVAKQEAQQAGADDALIMSVDGSVAETTIANLFGIKDGALWTPDGTTGILCGLARSFVINCAKANGVETRFDPRTPLELTEMDMLFTANALQGMRPVMALDGAPIGNAKQPQDIFTMLTRMVEGNLCNGIRV</sequence>
<dbReference type="GO" id="GO:0005829">
    <property type="term" value="C:cytosol"/>
    <property type="evidence" value="ECO:0007669"/>
    <property type="project" value="TreeGrafter"/>
</dbReference>
<comment type="pathway">
    <text evidence="4">Amino-acid biosynthesis; L-valine biosynthesis; L-valine from pyruvate: step 4/4.</text>
</comment>
<name>A0A2N3L9H2_9PROT</name>
<comment type="function">
    <text evidence="2">Acts on leucine, isoleucine and valine.</text>
</comment>
<accession>A0A2N3L9H2</accession>
<dbReference type="Pfam" id="PF01063">
    <property type="entry name" value="Aminotran_4"/>
    <property type="match status" value="1"/>
</dbReference>
<dbReference type="GO" id="GO:0008652">
    <property type="term" value="P:amino acid biosynthetic process"/>
    <property type="evidence" value="ECO:0007669"/>
    <property type="project" value="UniProtKB-ARBA"/>
</dbReference>
<comment type="catalytic activity">
    <reaction evidence="12">
        <text>L-isoleucine + 2-oxoglutarate = (S)-3-methyl-2-oxopentanoate + L-glutamate</text>
        <dbReference type="Rhea" id="RHEA:24801"/>
        <dbReference type="ChEBI" id="CHEBI:16810"/>
        <dbReference type="ChEBI" id="CHEBI:29985"/>
        <dbReference type="ChEBI" id="CHEBI:35146"/>
        <dbReference type="ChEBI" id="CHEBI:58045"/>
        <dbReference type="EC" id="2.6.1.42"/>
    </reaction>
</comment>
<comment type="similarity">
    <text evidence="6 14">Belongs to the class-IV pyridoxal-phosphate-dependent aminotransferase family.</text>
</comment>
<evidence type="ECO:0000256" key="5">
    <source>
        <dbReference type="ARBA" id="ARBA00005072"/>
    </source>
</evidence>
<comment type="cofactor">
    <cofactor evidence="1 15">
        <name>pyridoxal 5'-phosphate</name>
        <dbReference type="ChEBI" id="CHEBI:597326"/>
    </cofactor>
</comment>
<evidence type="ECO:0000256" key="2">
    <source>
        <dbReference type="ARBA" id="ARBA00003109"/>
    </source>
</evidence>
<dbReference type="Proteomes" id="UP000233332">
    <property type="component" value="Unassembled WGS sequence"/>
</dbReference>
<dbReference type="SUPFAM" id="SSF56752">
    <property type="entry name" value="D-aminoacid aminotransferase-like PLP-dependent enzymes"/>
    <property type="match status" value="1"/>
</dbReference>
<dbReference type="EC" id="2.6.1.42" evidence="7"/>
<evidence type="ECO:0000256" key="13">
    <source>
        <dbReference type="ARBA" id="ARBA00049229"/>
    </source>
</evidence>
<evidence type="ECO:0000256" key="14">
    <source>
        <dbReference type="RuleBase" id="RU004106"/>
    </source>
</evidence>
<comment type="pathway">
    <text evidence="5">Amino-acid biosynthesis; L-leucine biosynthesis; L-leucine from 3-methyl-2-oxobutanoate: step 4/4.</text>
</comment>
<proteinExistence type="inferred from homology"/>
<dbReference type="GO" id="GO:0009082">
    <property type="term" value="P:branched-chain amino acid biosynthetic process"/>
    <property type="evidence" value="ECO:0007669"/>
    <property type="project" value="UniProtKB-KW"/>
</dbReference>
<evidence type="ECO:0000256" key="6">
    <source>
        <dbReference type="ARBA" id="ARBA00009320"/>
    </source>
</evidence>
<dbReference type="PANTHER" id="PTHR42743:SF11">
    <property type="entry name" value="AMINODEOXYCHORISMATE LYASE"/>
    <property type="match status" value="1"/>
</dbReference>
<dbReference type="InterPro" id="IPR050571">
    <property type="entry name" value="Class-IV_PLP-Dep_Aminotrnsfr"/>
</dbReference>
<keyword evidence="16" id="KW-0456">Lyase</keyword>
<keyword evidence="17" id="KW-1185">Reference proteome</keyword>
<evidence type="ECO:0000256" key="9">
    <source>
        <dbReference type="ARBA" id="ARBA00022898"/>
    </source>
</evidence>
<keyword evidence="10" id="KW-0100">Branched-chain amino acid biosynthesis</keyword>
<dbReference type="InterPro" id="IPR036038">
    <property type="entry name" value="Aminotransferase-like"/>
</dbReference>
<evidence type="ECO:0000256" key="4">
    <source>
        <dbReference type="ARBA" id="ARBA00004931"/>
    </source>
</evidence>
<reference evidence="16 17" key="1">
    <citation type="submission" date="2017-09" db="EMBL/GenBank/DDBJ databases">
        <title>Biodiversity and function of Thalassospira species in the particle-attached aromatic-hydrocarbon-degrading consortia from the surface seawater of the China South Sea.</title>
        <authorList>
            <person name="Dong C."/>
            <person name="Lai Q."/>
            <person name="Shao Z."/>
        </authorList>
    </citation>
    <scope>NUCLEOTIDE SEQUENCE [LARGE SCALE GENOMIC DNA]</scope>
    <source>
        <strain evidence="16 17">139Z-12</strain>
    </source>
</reference>
<dbReference type="FunFam" id="3.20.10.10:FF:000002">
    <property type="entry name" value="D-alanine aminotransferase"/>
    <property type="match status" value="1"/>
</dbReference>
<dbReference type="InterPro" id="IPR001544">
    <property type="entry name" value="Aminotrans_IV"/>
</dbReference>